<evidence type="ECO:0000256" key="6">
    <source>
        <dbReference type="ARBA" id="ARBA00022801"/>
    </source>
</evidence>
<evidence type="ECO:0000313" key="11">
    <source>
        <dbReference type="EMBL" id="CDW31801.1"/>
    </source>
</evidence>
<dbReference type="Gene3D" id="3.60.10.10">
    <property type="entry name" value="Endonuclease/exonuclease/phosphatase"/>
    <property type="match status" value="1"/>
</dbReference>
<dbReference type="Pfam" id="PF03372">
    <property type="entry name" value="Exo_endo_phos"/>
    <property type="match status" value="1"/>
</dbReference>
<dbReference type="GO" id="GO:0000175">
    <property type="term" value="F:3'-5'-RNA exonuclease activity"/>
    <property type="evidence" value="ECO:0007669"/>
    <property type="project" value="TreeGrafter"/>
</dbReference>
<dbReference type="OrthoDB" id="276515at2759"/>
<dbReference type="InterPro" id="IPR036691">
    <property type="entry name" value="Endo/exonu/phosph_ase_sf"/>
</dbReference>
<name>A0A0K2U293_LEPSM</name>
<feature type="domain" description="Endonuclease/exonuclease/phosphatase" evidence="10">
    <location>
        <begin position="132"/>
        <end position="397"/>
    </location>
</feature>
<comment type="subcellular location">
    <subcellularLocation>
        <location evidence="2">Cytoplasm</location>
    </subcellularLocation>
</comment>
<dbReference type="FunFam" id="3.60.10.10:FF:000012">
    <property type="entry name" value="nocturnin isoform X2"/>
    <property type="match status" value="1"/>
</dbReference>
<evidence type="ECO:0000259" key="10">
    <source>
        <dbReference type="Pfam" id="PF03372"/>
    </source>
</evidence>
<dbReference type="KEGG" id="lsm:121119876"/>
<evidence type="ECO:0000256" key="5">
    <source>
        <dbReference type="ARBA" id="ARBA00022723"/>
    </source>
</evidence>
<accession>A0A0K2U293</accession>
<dbReference type="EMBL" id="HACA01014440">
    <property type="protein sequence ID" value="CDW31801.1"/>
    <property type="molecule type" value="Transcribed_RNA"/>
</dbReference>
<dbReference type="CTD" id="41339"/>
<evidence type="ECO:0000256" key="8">
    <source>
        <dbReference type="ARBA" id="ARBA00023108"/>
    </source>
</evidence>
<evidence type="ECO:0000256" key="2">
    <source>
        <dbReference type="ARBA" id="ARBA00004496"/>
    </source>
</evidence>
<dbReference type="GO" id="GO:0005737">
    <property type="term" value="C:cytoplasm"/>
    <property type="evidence" value="ECO:0007669"/>
    <property type="project" value="UniProtKB-SubCell"/>
</dbReference>
<evidence type="ECO:0000256" key="1">
    <source>
        <dbReference type="ARBA" id="ARBA00001946"/>
    </source>
</evidence>
<dbReference type="InterPro" id="IPR005135">
    <property type="entry name" value="Endo/exonuclease/phosphatase"/>
</dbReference>
<dbReference type="SUPFAM" id="SSF56219">
    <property type="entry name" value="DNase I-like"/>
    <property type="match status" value="1"/>
</dbReference>
<evidence type="ECO:0000256" key="3">
    <source>
        <dbReference type="ARBA" id="ARBA00010774"/>
    </source>
</evidence>
<comment type="similarity">
    <text evidence="3">Belongs to the CCR4/nocturin family.</text>
</comment>
<sequence length="407" mass="46678">MAPIKKEKIIDMEQLKQSIAIVEKSIIEHQEKQKSNICRKVIHPENRNDGVFVPPKQLLLYLVRMGSFTAMPKVIPSANANDTDVDYPSGTVTLPNFIEYCSKQLSDLPPPLKRTWTSVKAKTSTNETIRLLQWNVLSQTLGTTHDNFVQCPEKALIWRTRRYRMLEEVARFVPDVICLQEVDHFRFLNKSLECLGYSGHFFPKPDSPCLYLPNNSGPDGCAIFYRTDKFTLTEVATRNIEVWNVQSNQVALNLYLKSISTQKEISIGTTHLKAKTGPLLMTLRNEQGQDLLRFLKDKSSNMPTIICGDFNAEPSEPVYETMISNKDIRLKSAYQKAYNREPKFTTWKIREDGEHMQTLDYIFHTNETLDLLGVLDMPDEEEIGKPRLPSPAYASDHLSLVADFEWK</sequence>
<evidence type="ECO:0000256" key="9">
    <source>
        <dbReference type="ARBA" id="ARBA00023807"/>
    </source>
</evidence>
<dbReference type="GO" id="GO:0048511">
    <property type="term" value="P:rhythmic process"/>
    <property type="evidence" value="ECO:0007669"/>
    <property type="project" value="UniProtKB-KW"/>
</dbReference>
<dbReference type="PANTHER" id="PTHR12121:SF45">
    <property type="entry name" value="NOCTURNIN"/>
    <property type="match status" value="1"/>
</dbReference>
<dbReference type="InterPro" id="IPR050410">
    <property type="entry name" value="CCR4/nocturin_mRNA_transcr"/>
</dbReference>
<dbReference type="RefSeq" id="XP_040570630.1">
    <property type="nucleotide sequence ID" value="XM_040714696.2"/>
</dbReference>
<keyword evidence="6" id="KW-0378">Hydrolase</keyword>
<dbReference type="AlphaFoldDB" id="A0A0K2U293"/>
<comment type="cofactor">
    <cofactor evidence="1">
        <name>Mg(2+)</name>
        <dbReference type="ChEBI" id="CHEBI:18420"/>
    </cofactor>
</comment>
<keyword evidence="8" id="KW-0090">Biological rhythms</keyword>
<dbReference type="GO" id="GO:0006139">
    <property type="term" value="P:nucleobase-containing compound metabolic process"/>
    <property type="evidence" value="ECO:0007669"/>
    <property type="project" value="UniProtKB-ARBA"/>
</dbReference>
<organism evidence="11">
    <name type="scientific">Lepeophtheirus salmonis</name>
    <name type="common">Salmon louse</name>
    <name type="synonym">Caligus salmonis</name>
    <dbReference type="NCBI Taxonomy" id="72036"/>
    <lineage>
        <taxon>Eukaryota</taxon>
        <taxon>Metazoa</taxon>
        <taxon>Ecdysozoa</taxon>
        <taxon>Arthropoda</taxon>
        <taxon>Crustacea</taxon>
        <taxon>Multicrustacea</taxon>
        <taxon>Hexanauplia</taxon>
        <taxon>Copepoda</taxon>
        <taxon>Siphonostomatoida</taxon>
        <taxon>Caligidae</taxon>
        <taxon>Lepeophtheirus</taxon>
    </lineage>
</organism>
<proteinExistence type="inferred from homology"/>
<keyword evidence="7" id="KW-0460">Magnesium</keyword>
<dbReference type="GO" id="GO:0046872">
    <property type="term" value="F:metal ion binding"/>
    <property type="evidence" value="ECO:0007669"/>
    <property type="project" value="UniProtKB-KW"/>
</dbReference>
<reference evidence="11" key="1">
    <citation type="submission" date="2014-05" db="EMBL/GenBank/DDBJ databases">
        <authorList>
            <person name="Chronopoulou M."/>
        </authorList>
    </citation>
    <scope>NUCLEOTIDE SEQUENCE</scope>
    <source>
        <tissue evidence="11">Whole organism</tissue>
    </source>
</reference>
<protein>
    <recommendedName>
        <fullName evidence="9">Nocturnin</fullName>
    </recommendedName>
</protein>
<evidence type="ECO:0000256" key="4">
    <source>
        <dbReference type="ARBA" id="ARBA00022490"/>
    </source>
</evidence>
<dbReference type="GeneID" id="121119876"/>
<keyword evidence="4" id="KW-0963">Cytoplasm</keyword>
<dbReference type="PANTHER" id="PTHR12121">
    <property type="entry name" value="CARBON CATABOLITE REPRESSOR PROTEIN 4"/>
    <property type="match status" value="1"/>
</dbReference>
<keyword evidence="5" id="KW-0479">Metal-binding</keyword>
<evidence type="ECO:0000256" key="7">
    <source>
        <dbReference type="ARBA" id="ARBA00022842"/>
    </source>
</evidence>